<feature type="domain" description="PPIase FKBP-type" evidence="14">
    <location>
        <begin position="162"/>
        <end position="211"/>
    </location>
</feature>
<gene>
    <name evidence="11" type="primary">tig</name>
    <name evidence="15" type="ORF">B1s21160_04560</name>
</gene>
<evidence type="ECO:0000256" key="6">
    <source>
        <dbReference type="ARBA" id="ARBA00023110"/>
    </source>
</evidence>
<dbReference type="GO" id="GO:0043022">
    <property type="term" value="F:ribosome binding"/>
    <property type="evidence" value="ECO:0007669"/>
    <property type="project" value="TreeGrafter"/>
</dbReference>
<comment type="subcellular location">
    <subcellularLocation>
        <location evidence="11">Cytoplasm</location>
    </subcellularLocation>
    <text evidence="11">About half TF is bound to the ribosome near the polypeptide exit tunnel while the other half is free in the cytoplasm.</text>
</comment>
<organism evidence="15 16">
    <name type="scientific">Candidatus Nanopelagicus hibericus</name>
    <dbReference type="NCBI Taxonomy" id="1884915"/>
    <lineage>
        <taxon>Bacteria</taxon>
        <taxon>Bacillati</taxon>
        <taxon>Actinomycetota</taxon>
        <taxon>Actinomycetes</taxon>
        <taxon>Candidatus Nanopelagicales</taxon>
        <taxon>Candidatus Nanopelagicaceae</taxon>
        <taxon>Candidatus Nanopelagicus</taxon>
    </lineage>
</organism>
<dbReference type="PANTHER" id="PTHR30560">
    <property type="entry name" value="TRIGGER FACTOR CHAPERONE AND PEPTIDYL-PROLYL CIS/TRANS ISOMERASE"/>
    <property type="match status" value="1"/>
</dbReference>
<evidence type="ECO:0000313" key="15">
    <source>
        <dbReference type="EMBL" id="ASY13586.1"/>
    </source>
</evidence>
<dbReference type="SUPFAM" id="SSF54534">
    <property type="entry name" value="FKBP-like"/>
    <property type="match status" value="1"/>
</dbReference>
<dbReference type="PROSITE" id="PS50059">
    <property type="entry name" value="FKBP_PPIASE"/>
    <property type="match status" value="1"/>
</dbReference>
<keyword evidence="7 11" id="KW-0143">Chaperone</keyword>
<dbReference type="GO" id="GO:0044183">
    <property type="term" value="F:protein folding chaperone"/>
    <property type="evidence" value="ECO:0007669"/>
    <property type="project" value="TreeGrafter"/>
</dbReference>
<dbReference type="Pfam" id="PF05697">
    <property type="entry name" value="Trigger_N"/>
    <property type="match status" value="1"/>
</dbReference>
<dbReference type="InterPro" id="IPR036611">
    <property type="entry name" value="Trigger_fac_ribosome-bd_sf"/>
</dbReference>
<evidence type="ECO:0000256" key="1">
    <source>
        <dbReference type="ARBA" id="ARBA00000971"/>
    </source>
</evidence>
<keyword evidence="16" id="KW-1185">Reference proteome</keyword>
<proteinExistence type="inferred from homology"/>
<reference evidence="15 16" key="1">
    <citation type="submission" date="2016-07" db="EMBL/GenBank/DDBJ databases">
        <title>High microdiversification within the ubiquitous acI lineage of Actinobacteria.</title>
        <authorList>
            <person name="Neuenschwander S.M."/>
            <person name="Salcher M."/>
            <person name="Ghai R."/>
            <person name="Pernthaler J."/>
        </authorList>
    </citation>
    <scope>NUCLEOTIDE SEQUENCE [LARGE SCALE GENOMIC DNA]</scope>
    <source>
        <strain evidence="15">MMS-21-160</strain>
    </source>
</reference>
<dbReference type="PIRSF" id="PIRSF003095">
    <property type="entry name" value="Trigger_factor"/>
    <property type="match status" value="1"/>
</dbReference>
<dbReference type="InterPro" id="IPR046357">
    <property type="entry name" value="PPIase_dom_sf"/>
</dbReference>
<dbReference type="GO" id="GO:0051083">
    <property type="term" value="P:'de novo' cotranslational protein folding"/>
    <property type="evidence" value="ECO:0007669"/>
    <property type="project" value="TreeGrafter"/>
</dbReference>
<evidence type="ECO:0000256" key="5">
    <source>
        <dbReference type="ARBA" id="ARBA00022618"/>
    </source>
</evidence>
<dbReference type="NCBIfam" id="TIGR00115">
    <property type="entry name" value="tig"/>
    <property type="match status" value="1"/>
</dbReference>
<evidence type="ECO:0000256" key="3">
    <source>
        <dbReference type="ARBA" id="ARBA00013194"/>
    </source>
</evidence>
<evidence type="ECO:0000313" key="16">
    <source>
        <dbReference type="Proteomes" id="UP000217171"/>
    </source>
</evidence>
<dbReference type="GO" id="GO:0015031">
    <property type="term" value="P:protein transport"/>
    <property type="evidence" value="ECO:0007669"/>
    <property type="project" value="UniProtKB-UniRule"/>
</dbReference>
<evidence type="ECO:0000256" key="4">
    <source>
        <dbReference type="ARBA" id="ARBA00016902"/>
    </source>
</evidence>
<dbReference type="Proteomes" id="UP000217171">
    <property type="component" value="Chromosome"/>
</dbReference>
<comment type="function">
    <text evidence="11">Involved in protein export. Acts as a chaperone by maintaining the newly synthesized protein in an open conformation. Functions as a peptidyl-prolyl cis-trans isomerase.</text>
</comment>
<dbReference type="GO" id="GO:0043335">
    <property type="term" value="P:protein unfolding"/>
    <property type="evidence" value="ECO:0007669"/>
    <property type="project" value="TreeGrafter"/>
</dbReference>
<evidence type="ECO:0000256" key="13">
    <source>
        <dbReference type="RuleBase" id="RU003914"/>
    </source>
</evidence>
<protein>
    <recommendedName>
        <fullName evidence="4 11">Trigger factor</fullName>
        <shortName evidence="11">TF</shortName>
        <ecNumber evidence="3 11">5.2.1.8</ecNumber>
    </recommendedName>
    <alternativeName>
        <fullName evidence="10 11">PPIase</fullName>
    </alternativeName>
</protein>
<dbReference type="Gene3D" id="3.10.50.40">
    <property type="match status" value="1"/>
</dbReference>
<evidence type="ECO:0000256" key="8">
    <source>
        <dbReference type="ARBA" id="ARBA00023235"/>
    </source>
</evidence>
<keyword evidence="5 11" id="KW-0132">Cell division</keyword>
<evidence type="ECO:0000259" key="14">
    <source>
        <dbReference type="PROSITE" id="PS50059"/>
    </source>
</evidence>
<evidence type="ECO:0000256" key="11">
    <source>
        <dbReference type="HAMAP-Rule" id="MF_00303"/>
    </source>
</evidence>
<dbReference type="Gene3D" id="1.10.3120.10">
    <property type="entry name" value="Trigger factor, C-terminal domain"/>
    <property type="match status" value="1"/>
</dbReference>
<dbReference type="InterPro" id="IPR037041">
    <property type="entry name" value="Trigger_fac_C_sf"/>
</dbReference>
<dbReference type="RefSeq" id="WP_095672587.1">
    <property type="nucleotide sequence ID" value="NZ_CP016771.1"/>
</dbReference>
<evidence type="ECO:0000256" key="2">
    <source>
        <dbReference type="ARBA" id="ARBA00005464"/>
    </source>
</evidence>
<dbReference type="Pfam" id="PF00254">
    <property type="entry name" value="FKBP_C"/>
    <property type="match status" value="1"/>
</dbReference>
<dbReference type="HAMAP" id="MF_00303">
    <property type="entry name" value="Trigger_factor_Tig"/>
    <property type="match status" value="1"/>
</dbReference>
<dbReference type="SUPFAM" id="SSF109998">
    <property type="entry name" value="Triger factor/SurA peptide-binding domain-like"/>
    <property type="match status" value="1"/>
</dbReference>
<keyword evidence="6 11" id="KW-0697">Rotamase</keyword>
<keyword evidence="8 11" id="KW-0413">Isomerase</keyword>
<dbReference type="InterPro" id="IPR027304">
    <property type="entry name" value="Trigger_fact/SurA_dom_sf"/>
</dbReference>
<dbReference type="InterPro" id="IPR008880">
    <property type="entry name" value="Trigger_fac_C"/>
</dbReference>
<sequence length="431" mass="47030">MKSDVEKLSPTRVKLSIDVPFNELKPHIDGAYKSLSEKISIPGFRKGKVPAAMIDQRVGRGAVLDEAINAALPTFYSQAAKDNDVLVIGRPNVEITELKDNEKLTFTVEVDIRPEIKLPNFSQIKIEVDDVQVSDADIEEQLQDLRTRFGTLTTVEKVVAKGDFVSIDLVATKDGKDLDGGTANDLSYEVGSASMIDGLDEALIGLSVGNEKSFDTALVGMPADELGTVKVSVKAVKQRELPAVDDAFAKLASEFENLAELKADLATRLSKLKQMQQGAQARDLLMEKLLSSVEIPLPDEIIKDEVNDHLEKEGKLDDDKHRAEVNEEVKKTITREFLLDSIVKAESVAVNESELTEYLVRAAARYGMSPDQFIKEVSQAGQVTTMVAEVARAKALAQVLARVDVVDKSGNKVDLEALAPKSEGSLKANEK</sequence>
<dbReference type="InterPro" id="IPR008881">
    <property type="entry name" value="Trigger_fac_ribosome-bd_bac"/>
</dbReference>
<dbReference type="EMBL" id="CP016771">
    <property type="protein sequence ID" value="ASY13586.1"/>
    <property type="molecule type" value="Genomic_DNA"/>
</dbReference>
<dbReference type="PANTHER" id="PTHR30560:SF3">
    <property type="entry name" value="TRIGGER FACTOR-LIKE PROTEIN TIG, CHLOROPLASTIC"/>
    <property type="match status" value="1"/>
</dbReference>
<dbReference type="GO" id="GO:0003755">
    <property type="term" value="F:peptidyl-prolyl cis-trans isomerase activity"/>
    <property type="evidence" value="ECO:0007669"/>
    <property type="project" value="UniProtKB-UniRule"/>
</dbReference>
<keyword evidence="11" id="KW-0963">Cytoplasm</keyword>
<dbReference type="KEGG" id="nhi:B1s21160_04560"/>
<dbReference type="EC" id="5.2.1.8" evidence="3 11"/>
<evidence type="ECO:0000256" key="7">
    <source>
        <dbReference type="ARBA" id="ARBA00023186"/>
    </source>
</evidence>
<comment type="domain">
    <text evidence="11">Consists of 3 domains; the N-terminus binds the ribosome, the middle domain has PPIase activity, while the C-terminus has intrinsic chaperone activity on its own.</text>
</comment>
<dbReference type="GO" id="GO:0005737">
    <property type="term" value="C:cytoplasm"/>
    <property type="evidence" value="ECO:0007669"/>
    <property type="project" value="UniProtKB-SubCell"/>
</dbReference>
<evidence type="ECO:0000256" key="12">
    <source>
        <dbReference type="PROSITE-ProRule" id="PRU00277"/>
    </source>
</evidence>
<comment type="catalytic activity">
    <reaction evidence="1 11 12">
        <text>[protein]-peptidylproline (omega=180) = [protein]-peptidylproline (omega=0)</text>
        <dbReference type="Rhea" id="RHEA:16237"/>
        <dbReference type="Rhea" id="RHEA-COMP:10747"/>
        <dbReference type="Rhea" id="RHEA-COMP:10748"/>
        <dbReference type="ChEBI" id="CHEBI:83833"/>
        <dbReference type="ChEBI" id="CHEBI:83834"/>
        <dbReference type="EC" id="5.2.1.8"/>
    </reaction>
</comment>
<dbReference type="Gene3D" id="3.30.70.1050">
    <property type="entry name" value="Trigger factor ribosome-binding domain"/>
    <property type="match status" value="1"/>
</dbReference>
<accession>A0A249KA14</accession>
<comment type="similarity">
    <text evidence="2 11 13">Belongs to the FKBP-type PPIase family. Tig subfamily.</text>
</comment>
<evidence type="ECO:0000256" key="9">
    <source>
        <dbReference type="ARBA" id="ARBA00023306"/>
    </source>
</evidence>
<dbReference type="Pfam" id="PF05698">
    <property type="entry name" value="Trigger_C"/>
    <property type="match status" value="1"/>
</dbReference>
<dbReference type="InterPro" id="IPR005215">
    <property type="entry name" value="Trig_fac"/>
</dbReference>
<keyword evidence="9 11" id="KW-0131">Cell cycle</keyword>
<dbReference type="OrthoDB" id="9767721at2"/>
<evidence type="ECO:0000256" key="10">
    <source>
        <dbReference type="ARBA" id="ARBA00029986"/>
    </source>
</evidence>
<dbReference type="SUPFAM" id="SSF102735">
    <property type="entry name" value="Trigger factor ribosome-binding domain"/>
    <property type="match status" value="1"/>
</dbReference>
<name>A0A249KA14_9ACTN</name>
<dbReference type="GO" id="GO:0051301">
    <property type="term" value="P:cell division"/>
    <property type="evidence" value="ECO:0007669"/>
    <property type="project" value="UniProtKB-KW"/>
</dbReference>
<dbReference type="InterPro" id="IPR001179">
    <property type="entry name" value="PPIase_FKBP_dom"/>
</dbReference>
<dbReference type="AlphaFoldDB" id="A0A249KA14"/>